<accession>A0A6A5UB12</accession>
<dbReference type="PANTHER" id="PTHR40129">
    <property type="entry name" value="KETOPANTOATE REDUCTASE N-TERMINAL DOMAIN-CONTAINING PROTEIN"/>
    <property type="match status" value="1"/>
</dbReference>
<dbReference type="Proteomes" id="UP000800035">
    <property type="component" value="Unassembled WGS sequence"/>
</dbReference>
<evidence type="ECO:0000313" key="1">
    <source>
        <dbReference type="EMBL" id="KAF1962353.1"/>
    </source>
</evidence>
<protein>
    <recommendedName>
        <fullName evidence="3">NAD(P)-binding protein</fullName>
    </recommendedName>
</protein>
<dbReference type="Gene3D" id="3.40.50.720">
    <property type="entry name" value="NAD(P)-binding Rossmann-like Domain"/>
    <property type="match status" value="1"/>
</dbReference>
<gene>
    <name evidence="1" type="ORF">CC80DRAFT_400820</name>
</gene>
<keyword evidence="2" id="KW-1185">Reference proteome</keyword>
<name>A0A6A5UB12_9PLEO</name>
<organism evidence="1 2">
    <name type="scientific">Byssothecium circinans</name>
    <dbReference type="NCBI Taxonomy" id="147558"/>
    <lineage>
        <taxon>Eukaryota</taxon>
        <taxon>Fungi</taxon>
        <taxon>Dikarya</taxon>
        <taxon>Ascomycota</taxon>
        <taxon>Pezizomycotina</taxon>
        <taxon>Dothideomycetes</taxon>
        <taxon>Pleosporomycetidae</taxon>
        <taxon>Pleosporales</taxon>
        <taxon>Massarineae</taxon>
        <taxon>Massarinaceae</taxon>
        <taxon>Byssothecium</taxon>
    </lineage>
</organism>
<evidence type="ECO:0008006" key="3">
    <source>
        <dbReference type="Google" id="ProtNLM"/>
    </source>
</evidence>
<sequence length="282" mass="32148">MLRQTPKQVDILILGAGWTSKFLIPLLSAEKVTYAATTTTGRDDTIPFKFTPDSSDTEPYKSLPPAKTVLITFPLVGPGQSKHLTGLYRTVHGDSNQWIQLGSTEIFNQCDDWSDENSAYDRENKRAVAEDELMRVVEGCVLDLAGLYGGTRVPRTWIPRLAKSKEDVRDRKIVHFVHGEDVALAILLAHRKFSPAKRWIIADMRVYDWWDLILSFSVLADGEDESEEQRLQKLRFGEWVGELMVEDGVKALPRDPEGLGRRLDSRGFWQFHGSWPRHRRLA</sequence>
<proteinExistence type="predicted"/>
<dbReference type="AlphaFoldDB" id="A0A6A5UB12"/>
<dbReference type="PANTHER" id="PTHR40129:SF2">
    <property type="entry name" value="KETOPANTOATE REDUCTASE N-TERMINAL DOMAIN-CONTAINING PROTEIN"/>
    <property type="match status" value="1"/>
</dbReference>
<dbReference type="OrthoDB" id="674948at2759"/>
<dbReference type="EMBL" id="ML976979">
    <property type="protein sequence ID" value="KAF1962353.1"/>
    <property type="molecule type" value="Genomic_DNA"/>
</dbReference>
<reference evidence="1" key="1">
    <citation type="journal article" date="2020" name="Stud. Mycol.">
        <title>101 Dothideomycetes genomes: a test case for predicting lifestyles and emergence of pathogens.</title>
        <authorList>
            <person name="Haridas S."/>
            <person name="Albert R."/>
            <person name="Binder M."/>
            <person name="Bloem J."/>
            <person name="Labutti K."/>
            <person name="Salamov A."/>
            <person name="Andreopoulos B."/>
            <person name="Baker S."/>
            <person name="Barry K."/>
            <person name="Bills G."/>
            <person name="Bluhm B."/>
            <person name="Cannon C."/>
            <person name="Castanera R."/>
            <person name="Culley D."/>
            <person name="Daum C."/>
            <person name="Ezra D."/>
            <person name="Gonzalez J."/>
            <person name="Henrissat B."/>
            <person name="Kuo A."/>
            <person name="Liang C."/>
            <person name="Lipzen A."/>
            <person name="Lutzoni F."/>
            <person name="Magnuson J."/>
            <person name="Mondo S."/>
            <person name="Nolan M."/>
            <person name="Ohm R."/>
            <person name="Pangilinan J."/>
            <person name="Park H.-J."/>
            <person name="Ramirez L."/>
            <person name="Alfaro M."/>
            <person name="Sun H."/>
            <person name="Tritt A."/>
            <person name="Yoshinaga Y."/>
            <person name="Zwiers L.-H."/>
            <person name="Turgeon B."/>
            <person name="Goodwin S."/>
            <person name="Spatafora J."/>
            <person name="Crous P."/>
            <person name="Grigoriev I."/>
        </authorList>
    </citation>
    <scope>NUCLEOTIDE SEQUENCE</scope>
    <source>
        <strain evidence="1">CBS 675.92</strain>
    </source>
</reference>
<evidence type="ECO:0000313" key="2">
    <source>
        <dbReference type="Proteomes" id="UP000800035"/>
    </source>
</evidence>